<sequence>MLTFNERLNSVFSDIQFTKKEKEKNQLAFPDLVCRKDCGGILLVDNNDKFAKREAFSVDREKLSKS</sequence>
<gene>
    <name evidence="1" type="ORF">DILT_LOCUS16799</name>
</gene>
<dbReference type="EMBL" id="UYRU01087207">
    <property type="protein sequence ID" value="VDN35521.1"/>
    <property type="molecule type" value="Genomic_DNA"/>
</dbReference>
<reference evidence="1 2" key="1">
    <citation type="submission" date="2018-11" db="EMBL/GenBank/DDBJ databases">
        <authorList>
            <consortium name="Pathogen Informatics"/>
        </authorList>
    </citation>
    <scope>NUCLEOTIDE SEQUENCE [LARGE SCALE GENOMIC DNA]</scope>
</reference>
<evidence type="ECO:0000313" key="1">
    <source>
        <dbReference type="EMBL" id="VDN35521.1"/>
    </source>
</evidence>
<accession>A0A3P7NZP6</accession>
<proteinExistence type="predicted"/>
<name>A0A3P7NZP6_DIBLA</name>
<dbReference type="AlphaFoldDB" id="A0A3P7NZP6"/>
<keyword evidence="2" id="KW-1185">Reference proteome</keyword>
<dbReference type="Proteomes" id="UP000281553">
    <property type="component" value="Unassembled WGS sequence"/>
</dbReference>
<protein>
    <submittedName>
        <fullName evidence="1">Uncharacterized protein</fullName>
    </submittedName>
</protein>
<organism evidence="1 2">
    <name type="scientific">Dibothriocephalus latus</name>
    <name type="common">Fish tapeworm</name>
    <name type="synonym">Diphyllobothrium latum</name>
    <dbReference type="NCBI Taxonomy" id="60516"/>
    <lineage>
        <taxon>Eukaryota</taxon>
        <taxon>Metazoa</taxon>
        <taxon>Spiralia</taxon>
        <taxon>Lophotrochozoa</taxon>
        <taxon>Platyhelminthes</taxon>
        <taxon>Cestoda</taxon>
        <taxon>Eucestoda</taxon>
        <taxon>Diphyllobothriidea</taxon>
        <taxon>Diphyllobothriidae</taxon>
        <taxon>Dibothriocephalus</taxon>
    </lineage>
</organism>
<dbReference type="OrthoDB" id="6143221at2759"/>
<evidence type="ECO:0000313" key="2">
    <source>
        <dbReference type="Proteomes" id="UP000281553"/>
    </source>
</evidence>